<dbReference type="Proteomes" id="UP000235619">
    <property type="component" value="Unassembled WGS sequence"/>
</dbReference>
<evidence type="ECO:0000313" key="1">
    <source>
        <dbReference type="EMBL" id="PMP96543.1"/>
    </source>
</evidence>
<organism evidence="1 2">
    <name type="scientific">Thermodesulfobacterium geofontis</name>
    <dbReference type="NCBI Taxonomy" id="1295609"/>
    <lineage>
        <taxon>Bacteria</taxon>
        <taxon>Pseudomonadati</taxon>
        <taxon>Thermodesulfobacteriota</taxon>
        <taxon>Thermodesulfobacteria</taxon>
        <taxon>Thermodesulfobacteriales</taxon>
        <taxon>Thermodesulfobacteriaceae</taxon>
        <taxon>Thermodesulfobacterium</taxon>
    </lineage>
</organism>
<proteinExistence type="predicted"/>
<dbReference type="EMBL" id="PNJD01000267">
    <property type="protein sequence ID" value="PMP96543.1"/>
    <property type="molecule type" value="Genomic_DNA"/>
</dbReference>
<accession>A0A2N7QD98</accession>
<name>A0A2N7QD98_9BACT</name>
<sequence length="87" mass="10297">MKRYCILNKVIEGLITLKDASKLLGISYRQMIRPKNVSYQKGLKAYLAEIHNINLSYKTLRKILINAGLHKPRKKVYRRRRRREEAG</sequence>
<protein>
    <submittedName>
        <fullName evidence="1">Uncharacterized protein</fullName>
    </submittedName>
</protein>
<evidence type="ECO:0000313" key="2">
    <source>
        <dbReference type="Proteomes" id="UP000235619"/>
    </source>
</evidence>
<dbReference type="AlphaFoldDB" id="A0A2N7QD98"/>
<comment type="caution">
    <text evidence="1">The sequence shown here is derived from an EMBL/GenBank/DDBJ whole genome shotgun (WGS) entry which is preliminary data.</text>
</comment>
<reference evidence="1 2" key="1">
    <citation type="submission" date="2018-01" db="EMBL/GenBank/DDBJ databases">
        <title>Metagenomic assembled genomes from two thermal pools in the Uzon Caldera, Kamchatka, Russia.</title>
        <authorList>
            <person name="Wilkins L."/>
            <person name="Ettinger C."/>
        </authorList>
    </citation>
    <scope>NUCLEOTIDE SEQUENCE [LARGE SCALE GENOMIC DNA]</scope>
    <source>
        <strain evidence="1">ARK-04</strain>
    </source>
</reference>
<gene>
    <name evidence="1" type="ORF">C0169_04465</name>
</gene>